<keyword evidence="8" id="KW-1185">Reference proteome</keyword>
<feature type="binding site" evidence="5">
    <location>
        <position position="70"/>
    </location>
    <ligand>
        <name>Zn(2+)</name>
        <dbReference type="ChEBI" id="CHEBI:29105"/>
    </ligand>
</feature>
<keyword evidence="4 6" id="KW-0472">Membrane</keyword>
<feature type="transmembrane region" description="Helical" evidence="6">
    <location>
        <begin position="89"/>
        <end position="108"/>
    </location>
</feature>
<keyword evidence="5" id="KW-0862">Zinc</keyword>
<dbReference type="RefSeq" id="WP_244803187.1">
    <property type="nucleotide sequence ID" value="NZ_JALIEA010000008.1"/>
</dbReference>
<dbReference type="PANTHER" id="PTHR20855">
    <property type="entry name" value="ADIPOR/PROGESTIN RECEPTOR-RELATED"/>
    <property type="match status" value="1"/>
</dbReference>
<organism evidence="7 8">
    <name type="scientific">Corynebacterium kalidii</name>
    <dbReference type="NCBI Taxonomy" id="2931982"/>
    <lineage>
        <taxon>Bacteria</taxon>
        <taxon>Bacillati</taxon>
        <taxon>Actinomycetota</taxon>
        <taxon>Actinomycetes</taxon>
        <taxon>Mycobacteriales</taxon>
        <taxon>Corynebacteriaceae</taxon>
        <taxon>Corynebacterium</taxon>
    </lineage>
</organism>
<reference evidence="7" key="1">
    <citation type="submission" date="2022-04" db="EMBL/GenBank/DDBJ databases">
        <title>Corynebacterium kalidii LD5P10.</title>
        <authorList>
            <person name="Sun J.Q."/>
        </authorList>
    </citation>
    <scope>NUCLEOTIDE SEQUENCE</scope>
    <source>
        <strain evidence="7">LD5P10</strain>
    </source>
</reference>
<keyword evidence="5" id="KW-0479">Metal-binding</keyword>
<feature type="binding site" evidence="5">
    <location>
        <position position="204"/>
    </location>
    <ligand>
        <name>Zn(2+)</name>
        <dbReference type="ChEBI" id="CHEBI:29105"/>
    </ligand>
</feature>
<dbReference type="EMBL" id="JALIEA010000008">
    <property type="protein sequence ID" value="MCJ7857437.1"/>
    <property type="molecule type" value="Genomic_DNA"/>
</dbReference>
<evidence type="ECO:0000256" key="3">
    <source>
        <dbReference type="ARBA" id="ARBA00022989"/>
    </source>
</evidence>
<evidence type="ECO:0000256" key="5">
    <source>
        <dbReference type="PIRSR" id="PIRSR604254-1"/>
    </source>
</evidence>
<dbReference type="InterPro" id="IPR004254">
    <property type="entry name" value="AdipoR/HlyIII-related"/>
</dbReference>
<keyword evidence="2 6" id="KW-0812">Transmembrane</keyword>
<evidence type="ECO:0000256" key="2">
    <source>
        <dbReference type="ARBA" id="ARBA00022692"/>
    </source>
</evidence>
<proteinExistence type="predicted"/>
<feature type="transmembrane region" description="Helical" evidence="6">
    <location>
        <begin position="202"/>
        <end position="223"/>
    </location>
</feature>
<dbReference type="Pfam" id="PF03006">
    <property type="entry name" value="HlyIII"/>
    <property type="match status" value="1"/>
</dbReference>
<accession>A0A9X1WH04</accession>
<dbReference type="Proteomes" id="UP001139207">
    <property type="component" value="Unassembled WGS sequence"/>
</dbReference>
<dbReference type="GO" id="GO:0016020">
    <property type="term" value="C:membrane"/>
    <property type="evidence" value="ECO:0007669"/>
    <property type="project" value="UniProtKB-SubCell"/>
</dbReference>
<evidence type="ECO:0000313" key="8">
    <source>
        <dbReference type="Proteomes" id="UP001139207"/>
    </source>
</evidence>
<comment type="caution">
    <text evidence="7">The sequence shown here is derived from an EMBL/GenBank/DDBJ whole genome shotgun (WGS) entry which is preliminary data.</text>
</comment>
<feature type="binding site" evidence="5">
    <location>
        <position position="200"/>
    </location>
    <ligand>
        <name>Zn(2+)</name>
        <dbReference type="ChEBI" id="CHEBI:29105"/>
    </ligand>
</feature>
<evidence type="ECO:0000256" key="4">
    <source>
        <dbReference type="ARBA" id="ARBA00023136"/>
    </source>
</evidence>
<evidence type="ECO:0000256" key="1">
    <source>
        <dbReference type="ARBA" id="ARBA00004141"/>
    </source>
</evidence>
<gene>
    <name evidence="7" type="ORF">MUN33_01720</name>
</gene>
<evidence type="ECO:0000313" key="7">
    <source>
        <dbReference type="EMBL" id="MCJ7857437.1"/>
    </source>
</evidence>
<feature type="transmembrane region" description="Helical" evidence="6">
    <location>
        <begin position="48"/>
        <end position="69"/>
    </location>
</feature>
<keyword evidence="3 6" id="KW-1133">Transmembrane helix</keyword>
<dbReference type="PANTHER" id="PTHR20855:SF3">
    <property type="entry name" value="LD03007P"/>
    <property type="match status" value="1"/>
</dbReference>
<feature type="transmembrane region" description="Helical" evidence="6">
    <location>
        <begin position="20"/>
        <end position="41"/>
    </location>
</feature>
<feature type="transmembrane region" description="Helical" evidence="6">
    <location>
        <begin position="115"/>
        <end position="133"/>
    </location>
</feature>
<sequence>MSGTRPVFYRGPRPVLRGYLHLFAFWFFLGTGTSLTVLSFANTGFSGLAVATAVYSLCLAGMLGVSALYHRVPWKSEGSVQWWRRADHAMIAIFIAGTYGPVFVGADAPGNRTPILVLCWVTALLAVAVNILWITHPRWLSVTIYLCLGWVALFGMRILWDGLTVPELVLIITGGVIYSAGALVYALKWPTISEHWFGFHEVFHAGTIIAAGLHHIAIWMVVLDTG</sequence>
<dbReference type="AlphaFoldDB" id="A0A9X1WH04"/>
<evidence type="ECO:0000256" key="6">
    <source>
        <dbReference type="SAM" id="Phobius"/>
    </source>
</evidence>
<name>A0A9X1WH04_9CORY</name>
<protein>
    <submittedName>
        <fullName evidence="7">Hemolysin III family protein</fullName>
    </submittedName>
</protein>
<feature type="transmembrane region" description="Helical" evidence="6">
    <location>
        <begin position="168"/>
        <end position="187"/>
    </location>
</feature>
<feature type="transmembrane region" description="Helical" evidence="6">
    <location>
        <begin position="139"/>
        <end position="156"/>
    </location>
</feature>
<comment type="subcellular location">
    <subcellularLocation>
        <location evidence="1">Membrane</location>
        <topology evidence="1">Multi-pass membrane protein</topology>
    </subcellularLocation>
</comment>
<dbReference type="GO" id="GO:0046872">
    <property type="term" value="F:metal ion binding"/>
    <property type="evidence" value="ECO:0007669"/>
    <property type="project" value="UniProtKB-KW"/>
</dbReference>